<name>A0AAU3I9B4_9ACTN</name>
<dbReference type="EMBL" id="CP109546">
    <property type="protein sequence ID" value="WTZ13805.1"/>
    <property type="molecule type" value="Genomic_DNA"/>
</dbReference>
<evidence type="ECO:0000256" key="1">
    <source>
        <dbReference type="SAM" id="MobiDB-lite"/>
    </source>
</evidence>
<protein>
    <submittedName>
        <fullName evidence="2">Uncharacterized protein</fullName>
    </submittedName>
</protein>
<organism evidence="2">
    <name type="scientific">Streptomyces sp. NBC_01393</name>
    <dbReference type="NCBI Taxonomy" id="2903851"/>
    <lineage>
        <taxon>Bacteria</taxon>
        <taxon>Bacillati</taxon>
        <taxon>Actinomycetota</taxon>
        <taxon>Actinomycetes</taxon>
        <taxon>Kitasatosporales</taxon>
        <taxon>Streptomycetaceae</taxon>
        <taxon>Streptomyces</taxon>
    </lineage>
</organism>
<evidence type="ECO:0000313" key="2">
    <source>
        <dbReference type="EMBL" id="WTZ13805.1"/>
    </source>
</evidence>
<sequence length="175" mass="18958">MSGPEVALEPEPDVLLVRIPSLEQVQDALFAVDLHGVHRKTAVQDEDQRGALPASADRPAGEPGRVSARRQLLHQLLARRFPVFRRHTRGHGIEDPPPVDLAGVPEALAVRQSLFDQRPHGCGPVEVETSAVYAADATFVSSPTTAAHHAIGTRVEDDADHARSALPCYHENLLT</sequence>
<proteinExistence type="predicted"/>
<feature type="region of interest" description="Disordered" evidence="1">
    <location>
        <begin position="41"/>
        <end position="66"/>
    </location>
</feature>
<dbReference type="AlphaFoldDB" id="A0AAU3I9B4"/>
<reference evidence="2" key="1">
    <citation type="submission" date="2022-10" db="EMBL/GenBank/DDBJ databases">
        <title>The complete genomes of actinobacterial strains from the NBC collection.</title>
        <authorList>
            <person name="Joergensen T.S."/>
            <person name="Alvarez Arevalo M."/>
            <person name="Sterndorff E.B."/>
            <person name="Faurdal D."/>
            <person name="Vuksanovic O."/>
            <person name="Mourched A.-S."/>
            <person name="Charusanti P."/>
            <person name="Shaw S."/>
            <person name="Blin K."/>
            <person name="Weber T."/>
        </authorList>
    </citation>
    <scope>NUCLEOTIDE SEQUENCE</scope>
    <source>
        <strain evidence="2">NBC_01393</strain>
    </source>
</reference>
<accession>A0AAU3I9B4</accession>
<gene>
    <name evidence="2" type="ORF">OG699_40985</name>
</gene>